<dbReference type="Pfam" id="PF06732">
    <property type="entry name" value="Pescadillo_N"/>
    <property type="match status" value="1"/>
</dbReference>
<dbReference type="GO" id="GO:0003723">
    <property type="term" value="F:RNA binding"/>
    <property type="evidence" value="ECO:0000318"/>
    <property type="project" value="GO_Central"/>
</dbReference>
<keyword evidence="2 4" id="KW-0698">rRNA processing</keyword>
<dbReference type="PANTHER" id="PTHR12221:SF6">
    <property type="entry name" value="PESCADILLO HOMOLOG"/>
    <property type="match status" value="1"/>
</dbReference>
<keyword evidence="3 4" id="KW-0539">Nucleus</keyword>
<accession>B6JWV7</accession>
<feature type="domain" description="BRCT" evidence="6">
    <location>
        <begin position="348"/>
        <end position="441"/>
    </location>
</feature>
<proteinExistence type="inferred from homology"/>
<evidence type="ECO:0000256" key="5">
    <source>
        <dbReference type="SAM" id="MobiDB-lite"/>
    </source>
</evidence>
<evidence type="ECO:0000259" key="6">
    <source>
        <dbReference type="PROSITE" id="PS50172"/>
    </source>
</evidence>
<evidence type="ECO:0000256" key="4">
    <source>
        <dbReference type="HAMAP-Rule" id="MF_03028"/>
    </source>
</evidence>
<sequence>MARVKQKGKSGAARNFITRNQALKKLQLTLADFRRICILKGIYPREPRNKKKANKGSTAPVTFYYTKDIQYLLHEPIVEKFREYKTFAKKLSKVLGKGELHEAKRLEKKKPSYTLDHIIKERYPTFHDALNDLSDALSMLFLFANMPVTDKVGAATVANCERLCAEFQHYVIASHSLRKSFLSIKGIYYQASILGEDITWIVPYKFAQHVPSDVDFRIMLTFLELYQTLVGFVNFKLYSSINLNYPPKLNISKDQSAAGLSAYETEVKSALPAPAHADKAAKKRVGTLSGKLDSIVADEKKHATDEHIQQIDHEETEDAETVTLDEFKPIDEEPSTSDVSSSVKQSDVNVKLFSPFTFFLSREVPRYSLEFLIRAFGGKVGWDPVLGAGSPFSEDDTVITHHISDRPRLRSKYEGRVYIQPQWVYDSINRGELVRTDEYAPGATLPPHLSPFVKYDEHTYNPEEDVSSAEEEEDEEVQDAVEEKEPETKQLPAAEEPAAAEASEDENEAEQHQRELEAEAAGVSYSEYVKKNSDATSSKKKGKKRGRDALTVEQKEQKEAKELAKIMMSNKQKKLYKKMQYSNAKKEELKENLKKKKRAIEKRKKAKTEN</sequence>
<feature type="compositionally biased region" description="Acidic residues" evidence="5">
    <location>
        <begin position="462"/>
        <end position="480"/>
    </location>
</feature>
<dbReference type="OrthoDB" id="10264910at2759"/>
<dbReference type="PROSITE" id="PS50172">
    <property type="entry name" value="BRCT"/>
    <property type="match status" value="1"/>
</dbReference>
<dbReference type="Proteomes" id="UP000001744">
    <property type="component" value="Unassembled WGS sequence"/>
</dbReference>
<keyword evidence="9" id="KW-1185">Reference proteome</keyword>
<keyword evidence="1 4" id="KW-0690">Ribosome biogenesis</keyword>
<dbReference type="EMBL" id="KE651166">
    <property type="protein sequence ID" value="EEB05858.1"/>
    <property type="molecule type" value="Genomic_DNA"/>
</dbReference>
<protein>
    <recommendedName>
        <fullName evidence="4">Pescadillo homolog</fullName>
    </recommendedName>
    <alternativeName>
        <fullName evidence="4">Nucleolar protein 7 homolog</fullName>
    </alternativeName>
</protein>
<comment type="subcellular location">
    <subcellularLocation>
        <location evidence="4">Nucleus</location>
        <location evidence="4">Nucleolus</location>
    </subcellularLocation>
    <subcellularLocation>
        <location evidence="4">Nucleus</location>
        <location evidence="4">Nucleoplasm</location>
    </subcellularLocation>
</comment>
<dbReference type="GO" id="GO:0070545">
    <property type="term" value="C:PeBoW complex"/>
    <property type="evidence" value="ECO:0000318"/>
    <property type="project" value="GO_Central"/>
</dbReference>
<dbReference type="OMA" id="QKVTWIV"/>
<dbReference type="AlphaFoldDB" id="B6JWV7"/>
<dbReference type="SMART" id="SM00292">
    <property type="entry name" value="BRCT"/>
    <property type="match status" value="1"/>
</dbReference>
<dbReference type="GO" id="GO:0043021">
    <property type="term" value="F:ribonucleoprotein complex binding"/>
    <property type="evidence" value="ECO:0007669"/>
    <property type="project" value="UniProtKB-UniRule"/>
</dbReference>
<dbReference type="GO" id="GO:0005654">
    <property type="term" value="C:nucleoplasm"/>
    <property type="evidence" value="ECO:0007669"/>
    <property type="project" value="UniProtKB-SubCell"/>
</dbReference>
<feature type="compositionally biased region" description="Basic and acidic residues" evidence="5">
    <location>
        <begin position="547"/>
        <end position="559"/>
    </location>
</feature>
<dbReference type="InterPro" id="IPR001357">
    <property type="entry name" value="BRCT_dom"/>
</dbReference>
<feature type="compositionally biased region" description="Basic residues" evidence="5">
    <location>
        <begin position="593"/>
        <end position="610"/>
    </location>
</feature>
<dbReference type="InterPro" id="IPR036420">
    <property type="entry name" value="BRCT_dom_sf"/>
</dbReference>
<feature type="region of interest" description="Disordered" evidence="5">
    <location>
        <begin position="461"/>
        <end position="559"/>
    </location>
</feature>
<organism evidence="7 9">
    <name type="scientific">Schizosaccharomyces japonicus (strain yFS275 / FY16936)</name>
    <name type="common">Fission yeast</name>
    <dbReference type="NCBI Taxonomy" id="402676"/>
    <lineage>
        <taxon>Eukaryota</taxon>
        <taxon>Fungi</taxon>
        <taxon>Dikarya</taxon>
        <taxon>Ascomycota</taxon>
        <taxon>Taphrinomycotina</taxon>
        <taxon>Schizosaccharomycetes</taxon>
        <taxon>Schizosaccharomycetales</taxon>
        <taxon>Schizosaccharomycetaceae</taxon>
        <taxon>Schizosaccharomyces</taxon>
    </lineage>
</organism>
<dbReference type="GO" id="GO:0000466">
    <property type="term" value="P:maturation of 5.8S rRNA from tricistronic rRNA transcript (SSU-rRNA, 5.8S rRNA, LSU-rRNA)"/>
    <property type="evidence" value="ECO:0007669"/>
    <property type="project" value="UniProtKB-UniRule"/>
</dbReference>
<dbReference type="Pfam" id="PF16589">
    <property type="entry name" value="BRCT_2"/>
    <property type="match status" value="1"/>
</dbReference>
<evidence type="ECO:0000313" key="7">
    <source>
        <dbReference type="EMBL" id="EEB05858.1"/>
    </source>
</evidence>
<dbReference type="eggNOG" id="KOG2481">
    <property type="taxonomic scope" value="Eukaryota"/>
</dbReference>
<evidence type="ECO:0000313" key="9">
    <source>
        <dbReference type="Proteomes" id="UP000001744"/>
    </source>
</evidence>
<dbReference type="CDD" id="cd17709">
    <property type="entry name" value="BRCT_pescadillo_like"/>
    <property type="match status" value="1"/>
</dbReference>
<gene>
    <name evidence="8" type="primary">ppp1</name>
    <name evidence="4" type="synonym">NOP7</name>
    <name evidence="7" type="ORF">SJAG_00882</name>
</gene>
<dbReference type="HAMAP" id="MF_03028">
    <property type="entry name" value="Pescadillo"/>
    <property type="match status" value="1"/>
</dbReference>
<name>B6JWV7_SCHJY</name>
<dbReference type="FunFam" id="3.40.50.10190:FF:000002">
    <property type="entry name" value="Pescadillo homolog"/>
    <property type="match status" value="1"/>
</dbReference>
<comment type="similarity">
    <text evidence="4">Belongs to the pescadillo family.</text>
</comment>
<dbReference type="InterPro" id="IPR010613">
    <property type="entry name" value="PES"/>
</dbReference>
<feature type="region of interest" description="Disordered" evidence="5">
    <location>
        <begin position="300"/>
        <end position="321"/>
    </location>
</feature>
<feature type="region of interest" description="Disordered" evidence="5">
    <location>
        <begin position="577"/>
        <end position="610"/>
    </location>
</feature>
<dbReference type="VEuPathDB" id="FungiDB:SJAG_00882"/>
<dbReference type="PANTHER" id="PTHR12221">
    <property type="entry name" value="PESCADILLO - RELATED"/>
    <property type="match status" value="1"/>
</dbReference>
<reference evidence="7 9" key="1">
    <citation type="journal article" date="2011" name="Science">
        <title>Comparative functional genomics of the fission yeasts.</title>
        <authorList>
            <person name="Rhind N."/>
            <person name="Chen Z."/>
            <person name="Yassour M."/>
            <person name="Thompson D.A."/>
            <person name="Haas B.J."/>
            <person name="Habib N."/>
            <person name="Wapinski I."/>
            <person name="Roy S."/>
            <person name="Lin M.F."/>
            <person name="Heiman D.I."/>
            <person name="Young S.K."/>
            <person name="Furuya K."/>
            <person name="Guo Y."/>
            <person name="Pidoux A."/>
            <person name="Chen H.M."/>
            <person name="Robbertse B."/>
            <person name="Goldberg J.M."/>
            <person name="Aoki K."/>
            <person name="Bayne E.H."/>
            <person name="Berlin A.M."/>
            <person name="Desjardins C.A."/>
            <person name="Dobbs E."/>
            <person name="Dukaj L."/>
            <person name="Fan L."/>
            <person name="FitzGerald M.G."/>
            <person name="French C."/>
            <person name="Gujja S."/>
            <person name="Hansen K."/>
            <person name="Keifenheim D."/>
            <person name="Levin J.Z."/>
            <person name="Mosher R.A."/>
            <person name="Mueller C.A."/>
            <person name="Pfiffner J."/>
            <person name="Priest M."/>
            <person name="Russ C."/>
            <person name="Smialowska A."/>
            <person name="Swoboda P."/>
            <person name="Sykes S.M."/>
            <person name="Vaughn M."/>
            <person name="Vengrova S."/>
            <person name="Yoder R."/>
            <person name="Zeng Q."/>
            <person name="Allshire R."/>
            <person name="Baulcombe D."/>
            <person name="Birren B.W."/>
            <person name="Brown W."/>
            <person name="Ekwall K."/>
            <person name="Kellis M."/>
            <person name="Leatherwood J."/>
            <person name="Levin H."/>
            <person name="Margalit H."/>
            <person name="Martienssen R."/>
            <person name="Nieduszynski C.A."/>
            <person name="Spatafora J.W."/>
            <person name="Friedman N."/>
            <person name="Dalgaard J.Z."/>
            <person name="Baumann P."/>
            <person name="Niki H."/>
            <person name="Regev A."/>
            <person name="Nusbaum C."/>
        </authorList>
    </citation>
    <scope>NUCLEOTIDE SEQUENCE [LARGE SCALE GENOMIC DNA]</scope>
    <source>
        <strain evidence="9">yFS275 / FY16936</strain>
    </source>
</reference>
<feature type="compositionally biased region" description="Basic and acidic residues" evidence="5">
    <location>
        <begin position="300"/>
        <end position="313"/>
    </location>
</feature>
<comment type="function">
    <text evidence="4">Component of the NOP7 complex, which is required for maturation of the 25S and 5.8S ribosomal RNAs and formation of the 60S ribosome.</text>
</comment>
<dbReference type="GeneID" id="7051974"/>
<evidence type="ECO:0000256" key="2">
    <source>
        <dbReference type="ARBA" id="ARBA00022552"/>
    </source>
</evidence>
<dbReference type="GO" id="GO:0070180">
    <property type="term" value="F:large ribosomal subunit rRNA binding"/>
    <property type="evidence" value="ECO:0007669"/>
    <property type="project" value="EnsemblFungi"/>
</dbReference>
<dbReference type="HOGENOM" id="CLU_019619_1_1_1"/>
<evidence type="ECO:0000256" key="3">
    <source>
        <dbReference type="ARBA" id="ARBA00023242"/>
    </source>
</evidence>
<dbReference type="STRING" id="402676.B6JWV7"/>
<evidence type="ECO:0000313" key="8">
    <source>
        <dbReference type="JaponicusDB" id="SJAG_00882"/>
    </source>
</evidence>
<dbReference type="RefSeq" id="XP_002172151.1">
    <property type="nucleotide sequence ID" value="XM_002172115.2"/>
</dbReference>
<dbReference type="JaponicusDB" id="SJAG_00882">
    <property type="gene designation" value="ppp1"/>
</dbReference>
<dbReference type="GO" id="GO:0000462">
    <property type="term" value="P:maturation of SSU-rRNA from tricistronic rRNA transcript (SSU-rRNA, 5.8S rRNA, LSU-rRNA)"/>
    <property type="evidence" value="ECO:0007669"/>
    <property type="project" value="EnsemblFungi"/>
</dbReference>
<comment type="subunit">
    <text evidence="4">Component of the NOP7 complex, composed of ERB1, NOP7 and YTM1. Within the NOP7 complex ERB1 appears to interact directly with NOP7 and YTM1. The NOP7 complex also associates with the 66S pre-ribosome.</text>
</comment>
<dbReference type="GO" id="GO:0000463">
    <property type="term" value="P:maturation of LSU-rRNA from tricistronic rRNA transcript (SSU-rRNA, 5.8S rRNA, LSU-rRNA)"/>
    <property type="evidence" value="ECO:0000318"/>
    <property type="project" value="GO_Central"/>
</dbReference>
<dbReference type="SUPFAM" id="SSF52113">
    <property type="entry name" value="BRCT domain"/>
    <property type="match status" value="1"/>
</dbReference>
<evidence type="ECO:0000256" key="1">
    <source>
        <dbReference type="ARBA" id="ARBA00022517"/>
    </source>
</evidence>
<dbReference type="GO" id="GO:0030687">
    <property type="term" value="C:preribosome, large subunit precursor"/>
    <property type="evidence" value="ECO:0007669"/>
    <property type="project" value="UniProtKB-UniRule"/>
</dbReference>
<dbReference type="Gene3D" id="3.40.50.10190">
    <property type="entry name" value="BRCT domain"/>
    <property type="match status" value="1"/>
</dbReference>